<dbReference type="AlphaFoldDB" id="A0A813UPH9"/>
<evidence type="ECO:0000256" key="10">
    <source>
        <dbReference type="ARBA" id="ARBA00038466"/>
    </source>
</evidence>
<evidence type="ECO:0000256" key="1">
    <source>
        <dbReference type="ARBA" id="ARBA00004477"/>
    </source>
</evidence>
<dbReference type="EMBL" id="CAJNOK010000489">
    <property type="protein sequence ID" value="CAF0756936.1"/>
    <property type="molecule type" value="Genomic_DNA"/>
</dbReference>
<dbReference type="GO" id="GO:0005789">
    <property type="term" value="C:endoplasmic reticulum membrane"/>
    <property type="evidence" value="ECO:0007669"/>
    <property type="project" value="UniProtKB-SubCell"/>
</dbReference>
<evidence type="ECO:0000313" key="15">
    <source>
        <dbReference type="EMBL" id="CAF3615901.1"/>
    </source>
</evidence>
<comment type="caution">
    <text evidence="13">The sequence shown here is derived from an EMBL/GenBank/DDBJ whole genome shotgun (WGS) entry which is preliminary data.</text>
</comment>
<dbReference type="Proteomes" id="UP000677228">
    <property type="component" value="Unassembled WGS sequence"/>
</dbReference>
<dbReference type="PANTHER" id="PTHR22760:SF3">
    <property type="entry name" value="GPI MANNOSYLTRANSFERASE 4"/>
    <property type="match status" value="1"/>
</dbReference>
<comment type="pathway">
    <text evidence="2">Glycolipid biosynthesis; glycosylphosphatidylinositol-anchor biosynthesis.</text>
</comment>
<feature type="transmembrane region" description="Helical" evidence="11">
    <location>
        <begin position="278"/>
        <end position="307"/>
    </location>
</feature>
<evidence type="ECO:0000256" key="9">
    <source>
        <dbReference type="ARBA" id="ARBA00023136"/>
    </source>
</evidence>
<evidence type="ECO:0000313" key="12">
    <source>
        <dbReference type="EMBL" id="CAF0756936.1"/>
    </source>
</evidence>
<feature type="transmembrane region" description="Helical" evidence="11">
    <location>
        <begin position="347"/>
        <end position="368"/>
    </location>
</feature>
<keyword evidence="9 11" id="KW-0472">Membrane</keyword>
<proteinExistence type="inferred from homology"/>
<feature type="transmembrane region" description="Helical" evidence="11">
    <location>
        <begin position="198"/>
        <end position="216"/>
    </location>
</feature>
<keyword evidence="3" id="KW-0337">GPI-anchor biosynthesis</keyword>
<evidence type="ECO:0000313" key="16">
    <source>
        <dbReference type="Proteomes" id="UP000663829"/>
    </source>
</evidence>
<sequence>MVEHLRTTRNSDHSLSNEQMVINSRLIALNGRLKTIFLNYLHYNSNLRYYGICLLIRLLSTIVFPQRGYIHPDEHFQGPEIVYDDIFQGNMTRTHEFNSVNPLRSVSILYLLYWIPISILSLLSSIFQLTIPFYVKLIVPRVSIFLLSLISDCVLYRLILLCFPSLSNKEQCRVMFYYSSSYISLVYFTRTLSNSFEAFLFLFLIYSILISSSLLIDDIEIIEMDTINEENENNHDSDRNVHTLSTPTVIHSHRKFHRSMKELKLIKYSHQSLDISSVIIGIICSLGLFNRPTFAVFAFVPIMYWFIKLIPYKYCFRLFFLFTSAFVLTTLTLITFDTFYFHKKIDILNLISSFQLPLLVISPLNFFLYNKNSKNLEEHGIHPPHLHFTVNAFILFGPLHLYVVCSSIYRLTNIKKRLNQLLNRRNEQISLSINNQNENIVGDSHLISTKSNEVNKTQSLTTTRLLSSNIALPTLERQMSTLFFWFYIVPFIPLSLISHQEPRFLIPLIYPLILCCIHPLYLSFKDKRILCGTWLVFNILTFIFYGYMHQGGLIPALKYVHDSTLPTSPIFPTTTALHINDNIEEKFIITYHTYMPPTYLILPLTKDQTKKQTKLTIIDLKGSDRSVLDRTIKTIFNDDQLKNINIYLIMSATQQEKIYKKQQQQQYRFHLIKQWGPHINLDDDIQLLNKTLKINEKIKTIKNAYQCDLYHVVRDKNLKKLI</sequence>
<dbReference type="OrthoDB" id="10066429at2759"/>
<evidence type="ECO:0000256" key="7">
    <source>
        <dbReference type="ARBA" id="ARBA00022824"/>
    </source>
</evidence>
<evidence type="ECO:0000256" key="11">
    <source>
        <dbReference type="RuleBase" id="RU363075"/>
    </source>
</evidence>
<organism evidence="13 16">
    <name type="scientific">Didymodactylos carnosus</name>
    <dbReference type="NCBI Taxonomy" id="1234261"/>
    <lineage>
        <taxon>Eukaryota</taxon>
        <taxon>Metazoa</taxon>
        <taxon>Spiralia</taxon>
        <taxon>Gnathifera</taxon>
        <taxon>Rotifera</taxon>
        <taxon>Eurotatoria</taxon>
        <taxon>Bdelloidea</taxon>
        <taxon>Philodinida</taxon>
        <taxon>Philodinidae</taxon>
        <taxon>Didymodactylos</taxon>
    </lineage>
</organism>
<dbReference type="Proteomes" id="UP000681722">
    <property type="component" value="Unassembled WGS sequence"/>
</dbReference>
<gene>
    <name evidence="13" type="ORF">GPM918_LOCUS4947</name>
    <name evidence="12" type="ORF">OVA965_LOCUS2335</name>
    <name evidence="15" type="ORF">SRO942_LOCUS4948</name>
    <name evidence="14" type="ORF">TMI583_LOCUS2335</name>
</gene>
<evidence type="ECO:0000256" key="5">
    <source>
        <dbReference type="ARBA" id="ARBA00022679"/>
    </source>
</evidence>
<dbReference type="InterPro" id="IPR005599">
    <property type="entry name" value="GPI_mannosylTrfase"/>
</dbReference>
<feature type="transmembrane region" description="Helical" evidence="11">
    <location>
        <begin position="108"/>
        <end position="131"/>
    </location>
</feature>
<dbReference type="Proteomes" id="UP000682733">
    <property type="component" value="Unassembled WGS sequence"/>
</dbReference>
<feature type="transmembrane region" description="Helical" evidence="11">
    <location>
        <begin position="504"/>
        <end position="522"/>
    </location>
</feature>
<evidence type="ECO:0000256" key="3">
    <source>
        <dbReference type="ARBA" id="ARBA00022502"/>
    </source>
</evidence>
<dbReference type="EMBL" id="CAJOBC010000696">
    <property type="protein sequence ID" value="CAF3615901.1"/>
    <property type="molecule type" value="Genomic_DNA"/>
</dbReference>
<keyword evidence="5" id="KW-0808">Transferase</keyword>
<evidence type="ECO:0000256" key="8">
    <source>
        <dbReference type="ARBA" id="ARBA00022989"/>
    </source>
</evidence>
<name>A0A813UPH9_9BILA</name>
<comment type="subcellular location">
    <subcellularLocation>
        <location evidence="1 11">Endoplasmic reticulum membrane</location>
        <topology evidence="1 11">Multi-pass membrane protein</topology>
    </subcellularLocation>
</comment>
<feature type="transmembrane region" description="Helical" evidence="11">
    <location>
        <begin position="143"/>
        <end position="163"/>
    </location>
</feature>
<feature type="transmembrane region" description="Helical" evidence="11">
    <location>
        <begin position="175"/>
        <end position="192"/>
    </location>
</feature>
<evidence type="ECO:0000256" key="2">
    <source>
        <dbReference type="ARBA" id="ARBA00004687"/>
    </source>
</evidence>
<protein>
    <recommendedName>
        <fullName evidence="11">Mannosyltransferase</fullName>
        <ecNumber evidence="11">2.4.1.-</ecNumber>
    </recommendedName>
</protein>
<keyword evidence="16" id="KW-1185">Reference proteome</keyword>
<keyword evidence="4 11" id="KW-0328">Glycosyltransferase</keyword>
<dbReference type="Proteomes" id="UP000663829">
    <property type="component" value="Unassembled WGS sequence"/>
</dbReference>
<dbReference type="EMBL" id="CAJNOQ010000696">
    <property type="protein sequence ID" value="CAF0828895.1"/>
    <property type="molecule type" value="Genomic_DNA"/>
</dbReference>
<dbReference type="EC" id="2.4.1.-" evidence="11"/>
<feature type="transmembrane region" description="Helical" evidence="11">
    <location>
        <begin position="388"/>
        <end position="409"/>
    </location>
</feature>
<comment type="similarity">
    <text evidence="10">Belongs to the glycosyltransferase 22 family. PIGZ subfamily.</text>
</comment>
<evidence type="ECO:0000256" key="4">
    <source>
        <dbReference type="ARBA" id="ARBA00022676"/>
    </source>
</evidence>
<accession>A0A813UPH9</accession>
<feature type="transmembrane region" description="Helical" evidence="11">
    <location>
        <begin position="529"/>
        <end position="548"/>
    </location>
</feature>
<evidence type="ECO:0000313" key="14">
    <source>
        <dbReference type="EMBL" id="CAF3536265.1"/>
    </source>
</evidence>
<dbReference type="PANTHER" id="PTHR22760">
    <property type="entry name" value="GLYCOSYLTRANSFERASE"/>
    <property type="match status" value="1"/>
</dbReference>
<dbReference type="GO" id="GO:0000026">
    <property type="term" value="F:alpha-1,2-mannosyltransferase activity"/>
    <property type="evidence" value="ECO:0007669"/>
    <property type="project" value="TreeGrafter"/>
</dbReference>
<feature type="transmembrane region" description="Helical" evidence="11">
    <location>
        <begin position="482"/>
        <end position="498"/>
    </location>
</feature>
<keyword evidence="7 11" id="KW-0256">Endoplasmic reticulum</keyword>
<keyword evidence="6 11" id="KW-0812">Transmembrane</keyword>
<dbReference type="Pfam" id="PF03901">
    <property type="entry name" value="Glyco_transf_22"/>
    <property type="match status" value="1"/>
</dbReference>
<reference evidence="13" key="1">
    <citation type="submission" date="2021-02" db="EMBL/GenBank/DDBJ databases">
        <authorList>
            <person name="Nowell W R."/>
        </authorList>
    </citation>
    <scope>NUCLEOTIDE SEQUENCE</scope>
</reference>
<dbReference type="EMBL" id="CAJOBA010000489">
    <property type="protein sequence ID" value="CAF3536265.1"/>
    <property type="molecule type" value="Genomic_DNA"/>
</dbReference>
<dbReference type="GO" id="GO:0006506">
    <property type="term" value="P:GPI anchor biosynthetic process"/>
    <property type="evidence" value="ECO:0007669"/>
    <property type="project" value="UniProtKB-KW"/>
</dbReference>
<evidence type="ECO:0000256" key="6">
    <source>
        <dbReference type="ARBA" id="ARBA00022692"/>
    </source>
</evidence>
<evidence type="ECO:0000313" key="13">
    <source>
        <dbReference type="EMBL" id="CAF0828895.1"/>
    </source>
</evidence>
<feature type="transmembrane region" description="Helical" evidence="11">
    <location>
        <begin position="319"/>
        <end position="340"/>
    </location>
</feature>
<keyword evidence="8 11" id="KW-1133">Transmembrane helix</keyword>